<organism evidence="6 7">
    <name type="scientific">Roseovarius albus</name>
    <dbReference type="NCBI Taxonomy" id="1247867"/>
    <lineage>
        <taxon>Bacteria</taxon>
        <taxon>Pseudomonadati</taxon>
        <taxon>Pseudomonadota</taxon>
        <taxon>Alphaproteobacteria</taxon>
        <taxon>Rhodobacterales</taxon>
        <taxon>Roseobacteraceae</taxon>
        <taxon>Roseovarius</taxon>
    </lineage>
</organism>
<evidence type="ECO:0000256" key="2">
    <source>
        <dbReference type="ARBA" id="ARBA00022729"/>
    </source>
</evidence>
<reference evidence="6 7" key="1">
    <citation type="submission" date="2017-03" db="EMBL/GenBank/DDBJ databases">
        <authorList>
            <person name="Afonso C.L."/>
            <person name="Miller P.J."/>
            <person name="Scott M.A."/>
            <person name="Spackman E."/>
            <person name="Goraichik I."/>
            <person name="Dimitrov K.M."/>
            <person name="Suarez D.L."/>
            <person name="Swayne D.E."/>
        </authorList>
    </citation>
    <scope>NUCLEOTIDE SEQUENCE [LARGE SCALE GENOMIC DNA]</scope>
    <source>
        <strain evidence="6 7">CECT 7450</strain>
    </source>
</reference>
<evidence type="ECO:0000313" key="6">
    <source>
        <dbReference type="EMBL" id="SLN30131.1"/>
    </source>
</evidence>
<feature type="domain" description="Organic solvent tolerance-like N-terminal" evidence="5">
    <location>
        <begin position="41"/>
        <end position="146"/>
    </location>
</feature>
<dbReference type="GO" id="GO:0009279">
    <property type="term" value="C:cell outer membrane"/>
    <property type="evidence" value="ECO:0007669"/>
    <property type="project" value="TreeGrafter"/>
</dbReference>
<keyword evidence="3" id="KW-0574">Periplasm</keyword>
<evidence type="ECO:0000259" key="5">
    <source>
        <dbReference type="Pfam" id="PF03968"/>
    </source>
</evidence>
<dbReference type="PANTHER" id="PTHR36504">
    <property type="entry name" value="LIPOPOLYSACCHARIDE EXPORT SYSTEM PROTEIN LPTA"/>
    <property type="match status" value="1"/>
</dbReference>
<sequence>MFRPLQALVAALVFLSAGAVWAQSGQVAFGSEPHDNEQPVEVTSDNLDVDQTAGTAVFTGDVVVIQGEMRLSAPRVLVVYNEDRSGIKRLEATGGGVILVNGPDVAEGNRADYDVETGLMDMHGNVILVQEGGNTITGDKLHVDTLAGTAKVDGRVKTILLPSEGEN</sequence>
<dbReference type="Proteomes" id="UP000193061">
    <property type="component" value="Unassembled WGS sequence"/>
</dbReference>
<dbReference type="RefSeq" id="WP_085804854.1">
    <property type="nucleotide sequence ID" value="NZ_FWFX01000003.1"/>
</dbReference>
<dbReference type="EMBL" id="FWFX01000003">
    <property type="protein sequence ID" value="SLN30131.1"/>
    <property type="molecule type" value="Genomic_DNA"/>
</dbReference>
<dbReference type="InterPro" id="IPR052037">
    <property type="entry name" value="LPS_export_LptA"/>
</dbReference>
<dbReference type="GO" id="GO:0001530">
    <property type="term" value="F:lipopolysaccharide binding"/>
    <property type="evidence" value="ECO:0007669"/>
    <property type="project" value="InterPro"/>
</dbReference>
<dbReference type="InterPro" id="IPR005653">
    <property type="entry name" value="OstA-like_N"/>
</dbReference>
<protein>
    <submittedName>
        <fullName evidence="6">Lipopolysaccharide export system protein LptA</fullName>
    </submittedName>
</protein>
<dbReference type="GO" id="GO:0017089">
    <property type="term" value="F:glycolipid transfer activity"/>
    <property type="evidence" value="ECO:0007669"/>
    <property type="project" value="TreeGrafter"/>
</dbReference>
<dbReference type="InterPro" id="IPR014340">
    <property type="entry name" value="LptA"/>
</dbReference>
<keyword evidence="1" id="KW-0813">Transport</keyword>
<name>A0A1X6YSN8_9RHOB</name>
<dbReference type="AlphaFoldDB" id="A0A1X6YSN8"/>
<keyword evidence="2 4" id="KW-0732">Signal</keyword>
<dbReference type="PANTHER" id="PTHR36504:SF1">
    <property type="entry name" value="LIPOPOLYSACCHARIDE EXPORT SYSTEM PROTEIN LPTA"/>
    <property type="match status" value="1"/>
</dbReference>
<evidence type="ECO:0000256" key="3">
    <source>
        <dbReference type="ARBA" id="ARBA00022764"/>
    </source>
</evidence>
<accession>A0A1X6YSN8</accession>
<keyword evidence="7" id="KW-1185">Reference proteome</keyword>
<dbReference type="Pfam" id="PF03968">
    <property type="entry name" value="LptD_N"/>
    <property type="match status" value="1"/>
</dbReference>
<gene>
    <name evidence="6" type="primary">lptA</name>
    <name evidence="6" type="ORF">ROA7450_01304</name>
</gene>
<dbReference type="NCBIfam" id="TIGR03002">
    <property type="entry name" value="outer_YhbN_LptA"/>
    <property type="match status" value="1"/>
</dbReference>
<dbReference type="Gene3D" id="2.60.450.10">
    <property type="entry name" value="Lipopolysaccharide (LPS) transport protein A like domain"/>
    <property type="match status" value="1"/>
</dbReference>
<evidence type="ECO:0000256" key="4">
    <source>
        <dbReference type="SAM" id="SignalP"/>
    </source>
</evidence>
<proteinExistence type="predicted"/>
<feature type="signal peptide" evidence="4">
    <location>
        <begin position="1"/>
        <end position="22"/>
    </location>
</feature>
<feature type="chain" id="PRO_5010880169" evidence="4">
    <location>
        <begin position="23"/>
        <end position="167"/>
    </location>
</feature>
<evidence type="ECO:0000256" key="1">
    <source>
        <dbReference type="ARBA" id="ARBA00022448"/>
    </source>
</evidence>
<dbReference type="GO" id="GO:0030288">
    <property type="term" value="C:outer membrane-bounded periplasmic space"/>
    <property type="evidence" value="ECO:0007669"/>
    <property type="project" value="TreeGrafter"/>
</dbReference>
<dbReference type="GO" id="GO:0015920">
    <property type="term" value="P:lipopolysaccharide transport"/>
    <property type="evidence" value="ECO:0007669"/>
    <property type="project" value="InterPro"/>
</dbReference>
<dbReference type="OrthoDB" id="9811926at2"/>
<evidence type="ECO:0000313" key="7">
    <source>
        <dbReference type="Proteomes" id="UP000193061"/>
    </source>
</evidence>